<dbReference type="AlphaFoldDB" id="A0A2N5GKR0"/>
<protein>
    <submittedName>
        <fullName evidence="1">Uncharacterized protein</fullName>
    </submittedName>
</protein>
<dbReference type="Proteomes" id="UP000235114">
    <property type="component" value="Unassembled WGS sequence"/>
</dbReference>
<dbReference type="RefSeq" id="WP_101577830.1">
    <property type="nucleotide sequence ID" value="NZ_PGVA01000028.1"/>
</dbReference>
<dbReference type="Proteomes" id="UP000234951">
    <property type="component" value="Unassembled WGS sequence"/>
</dbReference>
<reference evidence="2 4" key="2">
    <citation type="submission" date="2017-12" db="EMBL/GenBank/DDBJ databases">
        <title>Comparative Functional Genomics of Dry Heat Resistant strains isolated from the Viking Spacecraft.</title>
        <authorList>
            <person name="Seuylemezian A."/>
            <person name="Cooper K."/>
            <person name="Vaishampayan P."/>
        </authorList>
    </citation>
    <scope>NUCLEOTIDE SEQUENCE [LARGE SCALE GENOMIC DNA]</scope>
    <source>
        <strain evidence="2 4">ATCC 29669</strain>
    </source>
</reference>
<evidence type="ECO:0000313" key="3">
    <source>
        <dbReference type="Proteomes" id="UP000234951"/>
    </source>
</evidence>
<keyword evidence="4" id="KW-1185">Reference proteome</keyword>
<organism evidence="1 3">
    <name type="scientific">Bacillus canaveralius</name>
    <dbReference type="NCBI Taxonomy" id="1403243"/>
    <lineage>
        <taxon>Bacteria</taxon>
        <taxon>Bacillati</taxon>
        <taxon>Bacillota</taxon>
        <taxon>Bacilli</taxon>
        <taxon>Bacillales</taxon>
        <taxon>Bacillaceae</taxon>
        <taxon>Bacillus</taxon>
    </lineage>
</organism>
<dbReference type="OrthoDB" id="2990278at2"/>
<evidence type="ECO:0000313" key="2">
    <source>
        <dbReference type="EMBL" id="PLR97980.1"/>
    </source>
</evidence>
<dbReference type="EMBL" id="PGVA01000028">
    <property type="protein sequence ID" value="PLR82114.1"/>
    <property type="molecule type" value="Genomic_DNA"/>
</dbReference>
<sequence>MANKRSTYSFPKLELSNFSFSPPGPMGWSFSQYEKILEKPADILNSSLKRSTGFETLLEGQKIIEYPSNPAYKPVARVKSLNLKAEPEPELGLYTEPEPDDTDLPDESSIELIEQISDEESIEEVEEVRPKIKIRFIINDANTAAWIPSKLWR</sequence>
<accession>A0A2N5GKR0</accession>
<proteinExistence type="predicted"/>
<dbReference type="EMBL" id="PGVD01000025">
    <property type="protein sequence ID" value="PLR97980.1"/>
    <property type="molecule type" value="Genomic_DNA"/>
</dbReference>
<gene>
    <name evidence="1" type="ORF">CU635_13170</name>
    <name evidence="2" type="ORF">CVD25_09170</name>
</gene>
<reference evidence="1 3" key="1">
    <citation type="submission" date="2017-11" db="EMBL/GenBank/DDBJ databases">
        <title>Comparitive Functional Genomics of Dry Heat Resistant strains isolated from the Viking Spacecraft.</title>
        <authorList>
            <person name="Seuylemezian A."/>
            <person name="Cooper K."/>
            <person name="Vaishampayan P."/>
        </authorList>
    </citation>
    <scope>NUCLEOTIDE SEQUENCE [LARGE SCALE GENOMIC DNA]</scope>
    <source>
        <strain evidence="1 3">M4.6</strain>
    </source>
</reference>
<evidence type="ECO:0000313" key="1">
    <source>
        <dbReference type="EMBL" id="PLR82114.1"/>
    </source>
</evidence>
<comment type="caution">
    <text evidence="1">The sequence shown here is derived from an EMBL/GenBank/DDBJ whole genome shotgun (WGS) entry which is preliminary data.</text>
</comment>
<evidence type="ECO:0000313" key="4">
    <source>
        <dbReference type="Proteomes" id="UP000235114"/>
    </source>
</evidence>
<name>A0A2N5GKR0_9BACI</name>